<accession>A0A1G7NDX6</accession>
<dbReference type="Gene3D" id="1.20.1260.10">
    <property type="match status" value="1"/>
</dbReference>
<gene>
    <name evidence="2" type="ORF">SAMN04488121_102766</name>
</gene>
<name>A0A1G7NDX6_CHIFI</name>
<feature type="domain" description="DUF4142" evidence="1">
    <location>
        <begin position="50"/>
        <end position="181"/>
    </location>
</feature>
<dbReference type="PROSITE" id="PS51257">
    <property type="entry name" value="PROKAR_LIPOPROTEIN"/>
    <property type="match status" value="1"/>
</dbReference>
<dbReference type="AlphaFoldDB" id="A0A1G7NDX6"/>
<dbReference type="InterPro" id="IPR012347">
    <property type="entry name" value="Ferritin-like"/>
</dbReference>
<evidence type="ECO:0000259" key="1">
    <source>
        <dbReference type="Pfam" id="PF13628"/>
    </source>
</evidence>
<evidence type="ECO:0000313" key="3">
    <source>
        <dbReference type="Proteomes" id="UP000199045"/>
    </source>
</evidence>
<reference evidence="2 3" key="1">
    <citation type="submission" date="2016-10" db="EMBL/GenBank/DDBJ databases">
        <authorList>
            <person name="de Groot N.N."/>
        </authorList>
    </citation>
    <scope>NUCLEOTIDE SEQUENCE [LARGE SCALE GENOMIC DNA]</scope>
    <source>
        <strain evidence="2 3">DSM 527</strain>
    </source>
</reference>
<protein>
    <submittedName>
        <fullName evidence="2">Putative membrane protein</fullName>
    </submittedName>
</protein>
<dbReference type="EMBL" id="FNBN01000002">
    <property type="protein sequence ID" value="SDF72156.1"/>
    <property type="molecule type" value="Genomic_DNA"/>
</dbReference>
<dbReference type="PANTHER" id="PTHR38593:SF1">
    <property type="entry name" value="BLR2558 PROTEIN"/>
    <property type="match status" value="1"/>
</dbReference>
<dbReference type="STRING" id="104663.SAMN04488121_102766"/>
<dbReference type="Proteomes" id="UP000199045">
    <property type="component" value="Unassembled WGS sequence"/>
</dbReference>
<dbReference type="InterPro" id="IPR025419">
    <property type="entry name" value="DUF4142"/>
</dbReference>
<dbReference type="OrthoDB" id="883203at2"/>
<evidence type="ECO:0000313" key="2">
    <source>
        <dbReference type="EMBL" id="SDF72156.1"/>
    </source>
</evidence>
<organism evidence="2 3">
    <name type="scientific">Chitinophaga filiformis</name>
    <name type="common">Myxococcus filiformis</name>
    <name type="synonym">Flexibacter filiformis</name>
    <dbReference type="NCBI Taxonomy" id="104663"/>
    <lineage>
        <taxon>Bacteria</taxon>
        <taxon>Pseudomonadati</taxon>
        <taxon>Bacteroidota</taxon>
        <taxon>Chitinophagia</taxon>
        <taxon>Chitinophagales</taxon>
        <taxon>Chitinophagaceae</taxon>
        <taxon>Chitinophaga</taxon>
    </lineage>
</organism>
<dbReference type="RefSeq" id="WP_089831398.1">
    <property type="nucleotide sequence ID" value="NZ_FNBN01000002.1"/>
</dbReference>
<dbReference type="PANTHER" id="PTHR38593">
    <property type="entry name" value="BLR2558 PROTEIN"/>
    <property type="match status" value="1"/>
</dbReference>
<proteinExistence type="predicted"/>
<sequence length="202" mass="22365">MKNISLTLIISAILIYGCKDNNTKSQQEASKDSANAMTESMDDISNASVDFATAAASSNLKEIALGKLALKKANYGRLKEFAQKMIDTHTKANQDLQTACYTAGVTLPASLSKSDQEEVDKMAGKDEKAFDRAYIKKMVGEQQKAMERMDNAAATMKDTSLRNYAKKTLPAIKANLEDARTVLEDVRKRYDPTQWDDVDSYQ</sequence>
<dbReference type="Pfam" id="PF13628">
    <property type="entry name" value="DUF4142"/>
    <property type="match status" value="1"/>
</dbReference>